<sequence length="80" mass="9439">MDAARRVQNVGTQIRGGGPRTAYRARPVRYDSLMREPSAALALPILFEHQRRSKEEVHVRTRLQTDRTDRFVDQIDRRRH</sequence>
<name>A0A5Q4YTB6_9BURK</name>
<dbReference type="KEGG" id="pdio:PDMSB3_2413"/>
<protein>
    <submittedName>
        <fullName evidence="2">Uncharacterized protein</fullName>
    </submittedName>
</protein>
<dbReference type="Proteomes" id="UP000325811">
    <property type="component" value="Chromosome I"/>
</dbReference>
<gene>
    <name evidence="2" type="ORF">PDMSB3_2413</name>
</gene>
<reference evidence="2 3" key="1">
    <citation type="submission" date="2019-08" db="EMBL/GenBank/DDBJ databases">
        <authorList>
            <person name="Herpell B J."/>
        </authorList>
    </citation>
    <scope>NUCLEOTIDE SEQUENCE [LARGE SCALE GENOMIC DNA]</scope>
    <source>
        <strain evidence="3">Msb3</strain>
    </source>
</reference>
<proteinExistence type="predicted"/>
<dbReference type="EMBL" id="LR699553">
    <property type="protein sequence ID" value="VVD28869.1"/>
    <property type="molecule type" value="Genomic_DNA"/>
</dbReference>
<feature type="region of interest" description="Disordered" evidence="1">
    <location>
        <begin position="1"/>
        <end position="22"/>
    </location>
</feature>
<evidence type="ECO:0000313" key="2">
    <source>
        <dbReference type="EMBL" id="VVD28869.1"/>
    </source>
</evidence>
<organism evidence="2 3">
    <name type="scientific">Paraburkholderia dioscoreae</name>
    <dbReference type="NCBI Taxonomy" id="2604047"/>
    <lineage>
        <taxon>Bacteria</taxon>
        <taxon>Pseudomonadati</taxon>
        <taxon>Pseudomonadota</taxon>
        <taxon>Betaproteobacteria</taxon>
        <taxon>Burkholderiales</taxon>
        <taxon>Burkholderiaceae</taxon>
        <taxon>Paraburkholderia</taxon>
    </lineage>
</organism>
<keyword evidence="3" id="KW-1185">Reference proteome</keyword>
<accession>A0A5Q4YTB6</accession>
<evidence type="ECO:0000256" key="1">
    <source>
        <dbReference type="SAM" id="MobiDB-lite"/>
    </source>
</evidence>
<dbReference type="AlphaFoldDB" id="A0A5Q4YTB6"/>
<evidence type="ECO:0000313" key="3">
    <source>
        <dbReference type="Proteomes" id="UP000325811"/>
    </source>
</evidence>